<feature type="repeat" description="ANK" evidence="1">
    <location>
        <begin position="258"/>
        <end position="290"/>
    </location>
</feature>
<organism evidence="2 3">
    <name type="scientific">Trichoderma gamsii</name>
    <dbReference type="NCBI Taxonomy" id="398673"/>
    <lineage>
        <taxon>Eukaryota</taxon>
        <taxon>Fungi</taxon>
        <taxon>Dikarya</taxon>
        <taxon>Ascomycota</taxon>
        <taxon>Pezizomycotina</taxon>
        <taxon>Sordariomycetes</taxon>
        <taxon>Hypocreomycetidae</taxon>
        <taxon>Hypocreales</taxon>
        <taxon>Hypocreaceae</taxon>
        <taxon>Trichoderma</taxon>
    </lineage>
</organism>
<comment type="caution">
    <text evidence="2">The sequence shown here is derived from an EMBL/GenBank/DDBJ whole genome shotgun (WGS) entry which is preliminary data.</text>
</comment>
<dbReference type="InterPro" id="IPR002110">
    <property type="entry name" value="Ankyrin_rpt"/>
</dbReference>
<proteinExistence type="predicted"/>
<dbReference type="InterPro" id="IPR051616">
    <property type="entry name" value="Cul2-RING_E3_ligase_SR"/>
</dbReference>
<keyword evidence="1" id="KW-0040">ANK repeat</keyword>
<evidence type="ECO:0000256" key="1">
    <source>
        <dbReference type="PROSITE-ProRule" id="PRU00023"/>
    </source>
</evidence>
<evidence type="ECO:0000313" key="2">
    <source>
        <dbReference type="EMBL" id="PNP41020.1"/>
    </source>
</evidence>
<dbReference type="InterPro" id="IPR036770">
    <property type="entry name" value="Ankyrin_rpt-contain_sf"/>
</dbReference>
<evidence type="ECO:0000313" key="3">
    <source>
        <dbReference type="Proteomes" id="UP000236546"/>
    </source>
</evidence>
<dbReference type="OrthoDB" id="1577640at2759"/>
<dbReference type="Pfam" id="PF12796">
    <property type="entry name" value="Ank_2"/>
    <property type="match status" value="1"/>
</dbReference>
<dbReference type="PANTHER" id="PTHR46224:SF64">
    <property type="entry name" value="IQ MOTIF AND ANKYRIN REPEAT DOMAIN-CONTAINING PROTEIN 1"/>
    <property type="match status" value="1"/>
</dbReference>
<dbReference type="PROSITE" id="PS50297">
    <property type="entry name" value="ANK_REP_REGION"/>
    <property type="match status" value="1"/>
</dbReference>
<reference evidence="2 3" key="1">
    <citation type="submission" date="2017-02" db="EMBL/GenBank/DDBJ databases">
        <title>Genomes of Trichoderma spp. with biocontrol activity.</title>
        <authorList>
            <person name="Gardiner D."/>
            <person name="Kazan K."/>
            <person name="Vos C."/>
            <person name="Harvey P."/>
        </authorList>
    </citation>
    <scope>NUCLEOTIDE SEQUENCE [LARGE SCALE GENOMIC DNA]</scope>
    <source>
        <strain evidence="2 3">A5MH</strain>
    </source>
</reference>
<feature type="repeat" description="ANK" evidence="1">
    <location>
        <begin position="225"/>
        <end position="257"/>
    </location>
</feature>
<dbReference type="SUPFAM" id="SSF48403">
    <property type="entry name" value="Ankyrin repeat"/>
    <property type="match status" value="1"/>
</dbReference>
<dbReference type="Proteomes" id="UP000236546">
    <property type="component" value="Unassembled WGS sequence"/>
</dbReference>
<sequence>MELDSGSVPQDFDDDSIPEIDLIVSSCHGLVTVDEESDVIRLVHYTTQEYFDRMQQQLFPEAETTITNVCTLYLTISNFYDAYESDYYYRHSEIVGKVQLDPFFGYACENWGYHARAADSSSQIIHDFLANDDKAKTAALVLSHMQLYDAGRWELFEAHFLTALDLTAYFGLVDLIKKLPAILSITSLGAAELGKALFGAVSNKQSDALRVLLDLGAGVGAKNRWGEEPLALAAKLGDVDAARLLLDYGANLHTRSAGSEVAILKAASEGHTAVVRLLLERGGNFSDRNEDNRSVVDYAVQSDNKTMIRDLFETTKPNRLEYLKELLLKAAVTYKHMECIKLVLDKDPPPKLRGNFGGRLLCIALTHHEPSMDIVRLLLKKGARPMQKGRYGKETILGKTNIDRQWLAAKIPSLFTGKRQKYPHFSQNKHAGEKKAVYESLPR</sequence>
<accession>A0A2K0T686</accession>
<dbReference type="PANTHER" id="PTHR46224">
    <property type="entry name" value="ANKYRIN REPEAT FAMILY PROTEIN"/>
    <property type="match status" value="1"/>
</dbReference>
<dbReference type="Gene3D" id="1.25.40.20">
    <property type="entry name" value="Ankyrin repeat-containing domain"/>
    <property type="match status" value="1"/>
</dbReference>
<protein>
    <submittedName>
        <fullName evidence="2">Uncharacterized protein</fullName>
    </submittedName>
</protein>
<dbReference type="SMART" id="SM00248">
    <property type="entry name" value="ANK"/>
    <property type="match status" value="6"/>
</dbReference>
<gene>
    <name evidence="2" type="ORF">TGAMA5MH_06887</name>
</gene>
<dbReference type="AlphaFoldDB" id="A0A2K0T686"/>
<name>A0A2K0T686_9HYPO</name>
<dbReference type="EMBL" id="MTYH01000059">
    <property type="protein sequence ID" value="PNP41020.1"/>
    <property type="molecule type" value="Genomic_DNA"/>
</dbReference>
<dbReference type="PROSITE" id="PS50088">
    <property type="entry name" value="ANK_REPEAT"/>
    <property type="match status" value="2"/>
</dbReference>